<evidence type="ECO:0000313" key="2">
    <source>
        <dbReference type="Proteomes" id="UP000597886"/>
    </source>
</evidence>
<dbReference type="EMBL" id="WVRA01000003">
    <property type="protein sequence ID" value="NOE18420.1"/>
    <property type="molecule type" value="Genomic_DNA"/>
</dbReference>
<organism evidence="1 2">
    <name type="scientific">Ruegeria atlantica</name>
    <dbReference type="NCBI Taxonomy" id="81569"/>
    <lineage>
        <taxon>Bacteria</taxon>
        <taxon>Pseudomonadati</taxon>
        <taxon>Pseudomonadota</taxon>
        <taxon>Alphaproteobacteria</taxon>
        <taxon>Rhodobacterales</taxon>
        <taxon>Roseobacteraceae</taxon>
        <taxon>Ruegeria</taxon>
    </lineage>
</organism>
<reference evidence="1" key="1">
    <citation type="submission" date="2019-12" db="EMBL/GenBank/DDBJ databases">
        <title>Ruegeria JWLKs population differentiation of coral mucus and skeleton niches.</title>
        <authorList>
            <person name="Luo D."/>
        </authorList>
    </citation>
    <scope>NUCLEOTIDE SEQUENCE</scope>
    <source>
        <strain evidence="1">HKCCD6181</strain>
    </source>
</reference>
<sequence>MLTLPQRLDLMKLATDIAKTKASWSEEKPTKLEEEILSIYERLRPSVESGSAFENTSMSDVKTAVDVASTIDGFLE</sequence>
<accession>A0AA90YYA2</accession>
<name>A0AA90YYA2_9RHOB</name>
<comment type="caution">
    <text evidence="1">The sequence shown here is derived from an EMBL/GenBank/DDBJ whole genome shotgun (WGS) entry which is preliminary data.</text>
</comment>
<proteinExistence type="predicted"/>
<evidence type="ECO:0000313" key="1">
    <source>
        <dbReference type="EMBL" id="NOE18420.1"/>
    </source>
</evidence>
<dbReference type="RefSeq" id="WP_170565561.1">
    <property type="nucleotide sequence ID" value="NZ_WVRA01000003.1"/>
</dbReference>
<dbReference type="AlphaFoldDB" id="A0AA90YYA2"/>
<dbReference type="Proteomes" id="UP000597886">
    <property type="component" value="Unassembled WGS sequence"/>
</dbReference>
<gene>
    <name evidence="1" type="ORF">GS634_09860</name>
</gene>
<protein>
    <submittedName>
        <fullName evidence="1">Uncharacterized protein</fullName>
    </submittedName>
</protein>